<dbReference type="SUPFAM" id="SSF53098">
    <property type="entry name" value="Ribonuclease H-like"/>
    <property type="match status" value="1"/>
</dbReference>
<dbReference type="EMBL" id="BDIP01006733">
    <property type="protein sequence ID" value="GIQ90833.1"/>
    <property type="molecule type" value="Genomic_DNA"/>
</dbReference>
<dbReference type="OrthoDB" id="5103at2759"/>
<proteinExistence type="predicted"/>
<sequence>METFRQSQSMSPQRPGVSLPQAPTEDWTEFNCWVNDRENMVDADKYWAQPGMEKKYPTLYRLYNILRIIPAANAGVERVFSHSGRCLTPYNMSMTEDTIETRMMATLYIKLQNDFGF</sequence>
<keyword evidence="4" id="KW-1185">Reference proteome</keyword>
<dbReference type="Proteomes" id="UP000265618">
    <property type="component" value="Unassembled WGS sequence"/>
</dbReference>
<evidence type="ECO:0000259" key="2">
    <source>
        <dbReference type="Pfam" id="PF05699"/>
    </source>
</evidence>
<reference evidence="3 4" key="1">
    <citation type="journal article" date="2018" name="PLoS ONE">
        <title>The draft genome of Kipferlia bialata reveals reductive genome evolution in fornicate parasites.</title>
        <authorList>
            <person name="Tanifuji G."/>
            <person name="Takabayashi S."/>
            <person name="Kume K."/>
            <person name="Takagi M."/>
            <person name="Nakayama T."/>
            <person name="Kamikawa R."/>
            <person name="Inagaki Y."/>
            <person name="Hashimoto T."/>
        </authorList>
    </citation>
    <scope>NUCLEOTIDE SEQUENCE [LARGE SCALE GENOMIC DNA]</scope>
    <source>
        <strain evidence="3">NY0173</strain>
    </source>
</reference>
<dbReference type="InterPro" id="IPR012337">
    <property type="entry name" value="RNaseH-like_sf"/>
</dbReference>
<evidence type="ECO:0000256" key="1">
    <source>
        <dbReference type="SAM" id="MobiDB-lite"/>
    </source>
</evidence>
<feature type="compositionally biased region" description="Polar residues" evidence="1">
    <location>
        <begin position="1"/>
        <end position="12"/>
    </location>
</feature>
<dbReference type="GO" id="GO:0046983">
    <property type="term" value="F:protein dimerization activity"/>
    <property type="evidence" value="ECO:0007669"/>
    <property type="project" value="InterPro"/>
</dbReference>
<evidence type="ECO:0000313" key="3">
    <source>
        <dbReference type="EMBL" id="GIQ90833.1"/>
    </source>
</evidence>
<evidence type="ECO:0000313" key="4">
    <source>
        <dbReference type="Proteomes" id="UP000265618"/>
    </source>
</evidence>
<feature type="region of interest" description="Disordered" evidence="1">
    <location>
        <begin position="1"/>
        <end position="23"/>
    </location>
</feature>
<organism evidence="3 4">
    <name type="scientific">Kipferlia bialata</name>
    <dbReference type="NCBI Taxonomy" id="797122"/>
    <lineage>
        <taxon>Eukaryota</taxon>
        <taxon>Metamonada</taxon>
        <taxon>Carpediemonas-like organisms</taxon>
        <taxon>Kipferlia</taxon>
    </lineage>
</organism>
<gene>
    <name evidence="3" type="ORF">KIPB_013783</name>
</gene>
<dbReference type="InterPro" id="IPR008906">
    <property type="entry name" value="HATC_C_dom"/>
</dbReference>
<name>A0A9K3DBH9_9EUKA</name>
<protein>
    <recommendedName>
        <fullName evidence="2">HAT C-terminal dimerisation domain-containing protein</fullName>
    </recommendedName>
</protein>
<feature type="domain" description="HAT C-terminal dimerisation" evidence="2">
    <location>
        <begin position="31"/>
        <end position="103"/>
    </location>
</feature>
<dbReference type="Pfam" id="PF05699">
    <property type="entry name" value="Dimer_Tnp_hAT"/>
    <property type="match status" value="1"/>
</dbReference>
<dbReference type="AlphaFoldDB" id="A0A9K3DBH9"/>
<accession>A0A9K3DBH9</accession>
<comment type="caution">
    <text evidence="3">The sequence shown here is derived from an EMBL/GenBank/DDBJ whole genome shotgun (WGS) entry which is preliminary data.</text>
</comment>